<dbReference type="Pfam" id="PF07690">
    <property type="entry name" value="MFS_1"/>
    <property type="match status" value="1"/>
</dbReference>
<evidence type="ECO:0000256" key="1">
    <source>
        <dbReference type="ARBA" id="ARBA00004141"/>
    </source>
</evidence>
<evidence type="ECO:0000256" key="2">
    <source>
        <dbReference type="ARBA" id="ARBA00022692"/>
    </source>
</evidence>
<feature type="transmembrane region" description="Helical" evidence="6">
    <location>
        <begin position="409"/>
        <end position="427"/>
    </location>
</feature>
<dbReference type="Gene3D" id="1.20.1250.20">
    <property type="entry name" value="MFS general substrate transporter like domains"/>
    <property type="match status" value="1"/>
</dbReference>
<dbReference type="InterPro" id="IPR020846">
    <property type="entry name" value="MFS_dom"/>
</dbReference>
<evidence type="ECO:0000256" key="6">
    <source>
        <dbReference type="SAM" id="Phobius"/>
    </source>
</evidence>
<sequence length="590" mass="62761">MPRSIESSVSYEMRNLSKEASSVAFPHESGVSSSEQIDDAENPEKDASKIQAGPGGWGEEDLDESQYPTGLQFALIIFSLFVSVMIVAVSQTVLATAIPTITSAFNSFDDIAWYSTGEQITAVAMQLPFGRAYTLANNKWTFLASVVIYLAGSAICGFAPVSVVLIIGRVVQGVGMAGVFGGSFIVLARVTPLRKRSLFAGLFGAAYAIASVIGPIMGGAMTTRASWRWCFWFNLPIGAVVIPTIIFCLPASLGRTSTTLKDMTWKEIIMRFDPLGTGLLLTCLVCLMLALQWGGGQYAWSDGRVIAVLVVFALTILPWMALQYYQGDDATVPLSMLCQRSVAGSNLYLLFLNGAFGVFIFFLPVWFQSVNGDSAQTSGNKQIALCMSTAIASIVAGGMVVALGFYNPFIILGSMLVTAGSALYMVIQPDANLGMVIGAQILVGAGVGIGAEQANVAVQTVLPSEKIAKGTSLTLFTRLLGVALSVPVAQSVIQQELVKALGPSLASVVYGEGGAPDLRMKLQTMFGENTPAFQSALDGVNHAITRTFMLAMILAAISFPFGVLVEWKSVKKEKRAEEDQKERGGSQKVG</sequence>
<dbReference type="SUPFAM" id="SSF103473">
    <property type="entry name" value="MFS general substrate transporter"/>
    <property type="match status" value="1"/>
</dbReference>
<feature type="transmembrane region" description="Helical" evidence="6">
    <location>
        <begin position="543"/>
        <end position="565"/>
    </location>
</feature>
<organism evidence="8 9">
    <name type="scientific">Colletotrichum trifolii</name>
    <dbReference type="NCBI Taxonomy" id="5466"/>
    <lineage>
        <taxon>Eukaryota</taxon>
        <taxon>Fungi</taxon>
        <taxon>Dikarya</taxon>
        <taxon>Ascomycota</taxon>
        <taxon>Pezizomycotina</taxon>
        <taxon>Sordariomycetes</taxon>
        <taxon>Hypocreomycetidae</taxon>
        <taxon>Glomerellales</taxon>
        <taxon>Glomerellaceae</taxon>
        <taxon>Colletotrichum</taxon>
        <taxon>Colletotrichum orbiculare species complex</taxon>
    </lineage>
</organism>
<feature type="transmembrane region" description="Helical" evidence="6">
    <location>
        <begin position="305"/>
        <end position="325"/>
    </location>
</feature>
<dbReference type="GO" id="GO:0022857">
    <property type="term" value="F:transmembrane transporter activity"/>
    <property type="evidence" value="ECO:0007669"/>
    <property type="project" value="InterPro"/>
</dbReference>
<reference evidence="8 9" key="1">
    <citation type="submission" date="2018-12" db="EMBL/GenBank/DDBJ databases">
        <title>Genome sequence and assembly of Colletotrichum trifolii.</title>
        <authorList>
            <person name="Gan P."/>
            <person name="Shirasu K."/>
        </authorList>
    </citation>
    <scope>NUCLEOTIDE SEQUENCE [LARGE SCALE GENOMIC DNA]</scope>
    <source>
        <strain evidence="8 9">543-2</strain>
    </source>
</reference>
<evidence type="ECO:0000313" key="9">
    <source>
        <dbReference type="Proteomes" id="UP000295703"/>
    </source>
</evidence>
<evidence type="ECO:0000259" key="7">
    <source>
        <dbReference type="PROSITE" id="PS50850"/>
    </source>
</evidence>
<dbReference type="PROSITE" id="PS50850">
    <property type="entry name" value="MFS"/>
    <property type="match status" value="1"/>
</dbReference>
<dbReference type="AlphaFoldDB" id="A0A4R8QP11"/>
<dbReference type="GO" id="GO:0005886">
    <property type="term" value="C:plasma membrane"/>
    <property type="evidence" value="ECO:0007669"/>
    <property type="project" value="TreeGrafter"/>
</dbReference>
<feature type="transmembrane region" description="Helical" evidence="6">
    <location>
        <begin position="274"/>
        <end position="293"/>
    </location>
</feature>
<evidence type="ECO:0000256" key="4">
    <source>
        <dbReference type="ARBA" id="ARBA00023136"/>
    </source>
</evidence>
<feature type="transmembrane region" description="Helical" evidence="6">
    <location>
        <begin position="231"/>
        <end position="253"/>
    </location>
</feature>
<evidence type="ECO:0000256" key="3">
    <source>
        <dbReference type="ARBA" id="ARBA00022989"/>
    </source>
</evidence>
<dbReference type="PANTHER" id="PTHR23501">
    <property type="entry name" value="MAJOR FACILITATOR SUPERFAMILY"/>
    <property type="match status" value="1"/>
</dbReference>
<comment type="subcellular location">
    <subcellularLocation>
        <location evidence="1">Membrane</location>
        <topology evidence="1">Multi-pass membrane protein</topology>
    </subcellularLocation>
</comment>
<dbReference type="Proteomes" id="UP000295703">
    <property type="component" value="Unassembled WGS sequence"/>
</dbReference>
<feature type="region of interest" description="Disordered" evidence="5">
    <location>
        <begin position="571"/>
        <end position="590"/>
    </location>
</feature>
<feature type="transmembrane region" description="Helical" evidence="6">
    <location>
        <begin position="142"/>
        <end position="167"/>
    </location>
</feature>
<comment type="caution">
    <text evidence="8">The sequence shown here is derived from an EMBL/GenBank/DDBJ whole genome shotgun (WGS) entry which is preliminary data.</text>
</comment>
<dbReference type="InterPro" id="IPR011701">
    <property type="entry name" value="MFS"/>
</dbReference>
<feature type="transmembrane region" description="Helical" evidence="6">
    <location>
        <begin position="346"/>
        <end position="367"/>
    </location>
</feature>
<dbReference type="InterPro" id="IPR036259">
    <property type="entry name" value="MFS_trans_sf"/>
</dbReference>
<feature type="transmembrane region" description="Helical" evidence="6">
    <location>
        <begin position="382"/>
        <end position="402"/>
    </location>
</feature>
<dbReference type="EMBL" id="RYZW01000151">
    <property type="protein sequence ID" value="TDZ40839.1"/>
    <property type="molecule type" value="Genomic_DNA"/>
</dbReference>
<gene>
    <name evidence="8" type="primary">roqT-0</name>
    <name evidence="8" type="ORF">CTRI78_v010067</name>
</gene>
<feature type="transmembrane region" description="Helical" evidence="6">
    <location>
        <begin position="198"/>
        <end position="219"/>
    </location>
</feature>
<dbReference type="PRINTS" id="PR01036">
    <property type="entry name" value="TCRTETB"/>
</dbReference>
<keyword evidence="2 6" id="KW-0812">Transmembrane</keyword>
<dbReference type="PANTHER" id="PTHR23501:SF198">
    <property type="entry name" value="AZOLE RESISTANCE PROTEIN 1-RELATED"/>
    <property type="match status" value="1"/>
</dbReference>
<protein>
    <submittedName>
        <fullName evidence="8">Efflux pump roqT</fullName>
    </submittedName>
</protein>
<evidence type="ECO:0000256" key="5">
    <source>
        <dbReference type="SAM" id="MobiDB-lite"/>
    </source>
</evidence>
<keyword evidence="9" id="KW-1185">Reference proteome</keyword>
<evidence type="ECO:0000313" key="8">
    <source>
        <dbReference type="EMBL" id="TDZ40839.1"/>
    </source>
</evidence>
<keyword evidence="4 6" id="KW-0472">Membrane</keyword>
<proteinExistence type="predicted"/>
<dbReference type="CDD" id="cd17502">
    <property type="entry name" value="MFS_Azr1_MDR_like"/>
    <property type="match status" value="1"/>
</dbReference>
<feature type="region of interest" description="Disordered" evidence="5">
    <location>
        <begin position="21"/>
        <end position="63"/>
    </location>
</feature>
<accession>A0A4R8QP11</accession>
<name>A0A4R8QP11_COLTR</name>
<feature type="transmembrane region" description="Helical" evidence="6">
    <location>
        <begin position="173"/>
        <end position="191"/>
    </location>
</feature>
<feature type="domain" description="Major facilitator superfamily (MFS) profile" evidence="7">
    <location>
        <begin position="76"/>
        <end position="570"/>
    </location>
</feature>
<feature type="transmembrane region" description="Helical" evidence="6">
    <location>
        <begin position="73"/>
        <end position="99"/>
    </location>
</feature>
<keyword evidence="3 6" id="KW-1133">Transmembrane helix</keyword>